<dbReference type="PANTHER" id="PTHR23098:SF16">
    <property type="entry name" value="REGULATORY PROTEIN ZESTE"/>
    <property type="match status" value="1"/>
</dbReference>
<evidence type="ECO:0000256" key="4">
    <source>
        <dbReference type="SAM" id="MobiDB-lite"/>
    </source>
</evidence>
<feature type="region of interest" description="Disordered" evidence="4">
    <location>
        <begin position="126"/>
        <end position="145"/>
    </location>
</feature>
<comment type="function">
    <text evidence="3">Involved in transvection phenomena (= synapsis-dependent gene expression), where the synaptic pairing of chromosomes carrying genes with which zeste interacts influences the expression of these genes. Zeste binds to DNA and stimulates transcription from a nearby promoter.</text>
</comment>
<dbReference type="PANTHER" id="PTHR23098">
    <property type="entry name" value="AGAP001331-PA-RELATED"/>
    <property type="match status" value="1"/>
</dbReference>
<dbReference type="EMBL" id="JABSTV010001245">
    <property type="protein sequence ID" value="KAH7982415.1"/>
    <property type="molecule type" value="Genomic_DNA"/>
</dbReference>
<organism evidence="6 7">
    <name type="scientific">Rhipicephalus sanguineus</name>
    <name type="common">Brown dog tick</name>
    <name type="synonym">Ixodes sanguineus</name>
    <dbReference type="NCBI Taxonomy" id="34632"/>
    <lineage>
        <taxon>Eukaryota</taxon>
        <taxon>Metazoa</taxon>
        <taxon>Ecdysozoa</taxon>
        <taxon>Arthropoda</taxon>
        <taxon>Chelicerata</taxon>
        <taxon>Arachnida</taxon>
        <taxon>Acari</taxon>
        <taxon>Parasitiformes</taxon>
        <taxon>Ixodida</taxon>
        <taxon>Ixodoidea</taxon>
        <taxon>Ixodidae</taxon>
        <taxon>Rhipicephalinae</taxon>
        <taxon>Rhipicephalus</taxon>
        <taxon>Rhipicephalus</taxon>
    </lineage>
</organism>
<accession>A0A9D4T8K5</accession>
<evidence type="ECO:0000313" key="7">
    <source>
        <dbReference type="Proteomes" id="UP000821837"/>
    </source>
</evidence>
<protein>
    <recommendedName>
        <fullName evidence="2">Regulatory protein zeste</fullName>
    </recommendedName>
</protein>
<reference evidence="6" key="1">
    <citation type="journal article" date="2020" name="Cell">
        <title>Large-Scale Comparative Analyses of Tick Genomes Elucidate Their Genetic Diversity and Vector Capacities.</title>
        <authorList>
            <consortium name="Tick Genome and Microbiome Consortium (TIGMIC)"/>
            <person name="Jia N."/>
            <person name="Wang J."/>
            <person name="Shi W."/>
            <person name="Du L."/>
            <person name="Sun Y."/>
            <person name="Zhan W."/>
            <person name="Jiang J.F."/>
            <person name="Wang Q."/>
            <person name="Zhang B."/>
            <person name="Ji P."/>
            <person name="Bell-Sakyi L."/>
            <person name="Cui X.M."/>
            <person name="Yuan T.T."/>
            <person name="Jiang B.G."/>
            <person name="Yang W.F."/>
            <person name="Lam T.T."/>
            <person name="Chang Q.C."/>
            <person name="Ding S.J."/>
            <person name="Wang X.J."/>
            <person name="Zhu J.G."/>
            <person name="Ruan X.D."/>
            <person name="Zhao L."/>
            <person name="Wei J.T."/>
            <person name="Ye R.Z."/>
            <person name="Que T.C."/>
            <person name="Du C.H."/>
            <person name="Zhou Y.H."/>
            <person name="Cheng J.X."/>
            <person name="Dai P.F."/>
            <person name="Guo W.B."/>
            <person name="Han X.H."/>
            <person name="Huang E.J."/>
            <person name="Li L.F."/>
            <person name="Wei W."/>
            <person name="Gao Y.C."/>
            <person name="Liu J.Z."/>
            <person name="Shao H.Z."/>
            <person name="Wang X."/>
            <person name="Wang C.C."/>
            <person name="Yang T.C."/>
            <person name="Huo Q.B."/>
            <person name="Li W."/>
            <person name="Chen H.Y."/>
            <person name="Chen S.E."/>
            <person name="Zhou L.G."/>
            <person name="Ni X.B."/>
            <person name="Tian J.H."/>
            <person name="Sheng Y."/>
            <person name="Liu T."/>
            <person name="Pan Y.S."/>
            <person name="Xia L.Y."/>
            <person name="Li J."/>
            <person name="Zhao F."/>
            <person name="Cao W.C."/>
        </authorList>
    </citation>
    <scope>NUCLEOTIDE SEQUENCE</scope>
    <source>
        <strain evidence="6">Rsan-2018</strain>
    </source>
</reference>
<dbReference type="AlphaFoldDB" id="A0A9D4T8K5"/>
<name>A0A9D4T8K5_RHISA</name>
<dbReference type="GO" id="GO:0003676">
    <property type="term" value="F:nucleic acid binding"/>
    <property type="evidence" value="ECO:0007669"/>
    <property type="project" value="InterPro"/>
</dbReference>
<feature type="domain" description="Myb/SANT-like DNA-binding" evidence="5">
    <location>
        <begin position="10"/>
        <end position="86"/>
    </location>
</feature>
<comment type="caution">
    <text evidence="6">The sequence shown here is derived from an EMBL/GenBank/DDBJ whole genome shotgun (WGS) entry which is preliminary data.</text>
</comment>
<sequence>MSANPPKRARQPNFTQGELAALVDGYEEYRRAIESRGEGPRRPQDKQRAWETITSNLFAVSGIVRTPAEVKKKWCDVKSAAKARAAVVRRSRATTGGGPEDVAPLDDFESRVANTLDPEAVFGVSGGLDIGAPSPGRRHRRRREGKPLRYCQRDRCGRWSVCKRVDNKTTASGRSRASPCQTKRGVFTSQQNASPGPRTAEKQYFSDESTFTTRRDQNQRVWRPINSRYDPLYVQEVSSSGCTTVNAWGPESRNELGVSHRNEGPLTSARYCDILDNVMIPYALDGTFPDGNFLFQQDLSSVHTAKVVEELLNMRGCGTSVQNAGCDCRARSHDPLLRHGDRFICFPVPSLEFLLLNIISADAPSVQQQPVSIGSTAKQYRRSYRPE</sequence>
<feature type="region of interest" description="Disordered" evidence="4">
    <location>
        <begin position="170"/>
        <end position="201"/>
    </location>
</feature>
<dbReference type="GO" id="GO:0005634">
    <property type="term" value="C:nucleus"/>
    <property type="evidence" value="ECO:0007669"/>
    <property type="project" value="TreeGrafter"/>
</dbReference>
<evidence type="ECO:0000259" key="5">
    <source>
        <dbReference type="Pfam" id="PF13873"/>
    </source>
</evidence>
<proteinExistence type="predicted"/>
<keyword evidence="7" id="KW-1185">Reference proteome</keyword>
<dbReference type="Pfam" id="PF13873">
    <property type="entry name" value="Myb_DNA-bind_5"/>
    <property type="match status" value="1"/>
</dbReference>
<reference evidence="6" key="2">
    <citation type="submission" date="2021-09" db="EMBL/GenBank/DDBJ databases">
        <authorList>
            <person name="Jia N."/>
            <person name="Wang J."/>
            <person name="Shi W."/>
            <person name="Du L."/>
            <person name="Sun Y."/>
            <person name="Zhan W."/>
            <person name="Jiang J."/>
            <person name="Wang Q."/>
            <person name="Zhang B."/>
            <person name="Ji P."/>
            <person name="Sakyi L.B."/>
            <person name="Cui X."/>
            <person name="Yuan T."/>
            <person name="Jiang B."/>
            <person name="Yang W."/>
            <person name="Lam T.T.-Y."/>
            <person name="Chang Q."/>
            <person name="Ding S."/>
            <person name="Wang X."/>
            <person name="Zhu J."/>
            <person name="Ruan X."/>
            <person name="Zhao L."/>
            <person name="Wei J."/>
            <person name="Que T."/>
            <person name="Du C."/>
            <person name="Cheng J."/>
            <person name="Dai P."/>
            <person name="Han X."/>
            <person name="Huang E."/>
            <person name="Gao Y."/>
            <person name="Liu J."/>
            <person name="Shao H."/>
            <person name="Ye R."/>
            <person name="Li L."/>
            <person name="Wei W."/>
            <person name="Wang X."/>
            <person name="Wang C."/>
            <person name="Huo Q."/>
            <person name="Li W."/>
            <person name="Guo W."/>
            <person name="Chen H."/>
            <person name="Chen S."/>
            <person name="Zhou L."/>
            <person name="Zhou L."/>
            <person name="Ni X."/>
            <person name="Tian J."/>
            <person name="Zhou Y."/>
            <person name="Sheng Y."/>
            <person name="Liu T."/>
            <person name="Pan Y."/>
            <person name="Xia L."/>
            <person name="Li J."/>
            <person name="Zhao F."/>
            <person name="Cao W."/>
        </authorList>
    </citation>
    <scope>NUCLEOTIDE SEQUENCE</scope>
    <source>
        <strain evidence="6">Rsan-2018</strain>
        <tissue evidence="6">Larvae</tissue>
    </source>
</reference>
<evidence type="ECO:0000256" key="3">
    <source>
        <dbReference type="ARBA" id="ARBA00025466"/>
    </source>
</evidence>
<dbReference type="InterPro" id="IPR028002">
    <property type="entry name" value="Myb_DNA-bind_5"/>
</dbReference>
<gene>
    <name evidence="6" type="ORF">HPB52_004686</name>
</gene>
<evidence type="ECO:0000256" key="2">
    <source>
        <dbReference type="ARBA" id="ARBA00016807"/>
    </source>
</evidence>
<dbReference type="Gene3D" id="3.30.420.10">
    <property type="entry name" value="Ribonuclease H-like superfamily/Ribonuclease H"/>
    <property type="match status" value="1"/>
</dbReference>
<dbReference type="Proteomes" id="UP000821837">
    <property type="component" value="Chromosome 1"/>
</dbReference>
<dbReference type="VEuPathDB" id="VectorBase:RSAN_029027"/>
<evidence type="ECO:0000256" key="1">
    <source>
        <dbReference type="ARBA" id="ARBA00011764"/>
    </source>
</evidence>
<dbReference type="InterPro" id="IPR036397">
    <property type="entry name" value="RNaseH_sf"/>
</dbReference>
<evidence type="ECO:0000313" key="6">
    <source>
        <dbReference type="EMBL" id="KAH7982415.1"/>
    </source>
</evidence>
<comment type="subunit">
    <text evidence="1">Self-associates forming complexes of several hundred monomers.</text>
</comment>
<feature type="compositionally biased region" description="Polar residues" evidence="4">
    <location>
        <begin position="170"/>
        <end position="194"/>
    </location>
</feature>